<keyword evidence="2" id="KW-1185">Reference proteome</keyword>
<dbReference type="Proteomes" id="UP001064048">
    <property type="component" value="Chromosome 30"/>
</dbReference>
<protein>
    <submittedName>
        <fullName evidence="1">Uncharacterized protein</fullName>
    </submittedName>
</protein>
<gene>
    <name evidence="1" type="ORF">MSG28_016165</name>
</gene>
<proteinExistence type="predicted"/>
<organism evidence="1 2">
    <name type="scientific">Choristoneura fumiferana</name>
    <name type="common">Spruce budworm moth</name>
    <name type="synonym">Archips fumiferana</name>
    <dbReference type="NCBI Taxonomy" id="7141"/>
    <lineage>
        <taxon>Eukaryota</taxon>
        <taxon>Metazoa</taxon>
        <taxon>Ecdysozoa</taxon>
        <taxon>Arthropoda</taxon>
        <taxon>Hexapoda</taxon>
        <taxon>Insecta</taxon>
        <taxon>Pterygota</taxon>
        <taxon>Neoptera</taxon>
        <taxon>Endopterygota</taxon>
        <taxon>Lepidoptera</taxon>
        <taxon>Glossata</taxon>
        <taxon>Ditrysia</taxon>
        <taxon>Tortricoidea</taxon>
        <taxon>Tortricidae</taxon>
        <taxon>Tortricinae</taxon>
        <taxon>Choristoneura</taxon>
    </lineage>
</organism>
<comment type="caution">
    <text evidence="1">The sequence shown here is derived from an EMBL/GenBank/DDBJ whole genome shotgun (WGS) entry which is preliminary data.</text>
</comment>
<sequence length="60" mass="6723">MLESKIHELPNLRKPGYSSFLGLKVIPPGLLAISRPSMTAWISASDGRYLTNKKQVERIL</sequence>
<name>A0ACC0K5G3_CHOFU</name>
<evidence type="ECO:0000313" key="2">
    <source>
        <dbReference type="Proteomes" id="UP001064048"/>
    </source>
</evidence>
<reference evidence="1 2" key="1">
    <citation type="journal article" date="2022" name="Genome Biol. Evol.">
        <title>The Spruce Budworm Genome: Reconstructing the Evolutionary History of Antifreeze Proteins.</title>
        <authorList>
            <person name="Beliveau C."/>
            <person name="Gagne P."/>
            <person name="Picq S."/>
            <person name="Vernygora O."/>
            <person name="Keeling C.I."/>
            <person name="Pinkney K."/>
            <person name="Doucet D."/>
            <person name="Wen F."/>
            <person name="Johnston J.S."/>
            <person name="Maaroufi H."/>
            <person name="Boyle B."/>
            <person name="Laroche J."/>
            <person name="Dewar K."/>
            <person name="Juretic N."/>
            <person name="Blackburn G."/>
            <person name="Nisole A."/>
            <person name="Brunet B."/>
            <person name="Brandao M."/>
            <person name="Lumley L."/>
            <person name="Duan J."/>
            <person name="Quan G."/>
            <person name="Lucarotti C.J."/>
            <person name="Roe A.D."/>
            <person name="Sperling F.A.H."/>
            <person name="Levesque R.C."/>
            <person name="Cusson M."/>
        </authorList>
    </citation>
    <scope>NUCLEOTIDE SEQUENCE [LARGE SCALE GENOMIC DNA]</scope>
    <source>
        <strain evidence="1">Glfc:IPQL:Cfum</strain>
    </source>
</reference>
<dbReference type="EMBL" id="CM046130">
    <property type="protein sequence ID" value="KAI8431696.1"/>
    <property type="molecule type" value="Genomic_DNA"/>
</dbReference>
<accession>A0ACC0K5G3</accession>
<evidence type="ECO:0000313" key="1">
    <source>
        <dbReference type="EMBL" id="KAI8431696.1"/>
    </source>
</evidence>